<keyword evidence="2" id="KW-1133">Transmembrane helix</keyword>
<evidence type="ECO:0000256" key="2">
    <source>
        <dbReference type="SAM" id="Phobius"/>
    </source>
</evidence>
<comment type="caution">
    <text evidence="3">The sequence shown here is derived from an EMBL/GenBank/DDBJ whole genome shotgun (WGS) entry which is preliminary data.</text>
</comment>
<keyword evidence="4" id="KW-1185">Reference proteome</keyword>
<feature type="transmembrane region" description="Helical" evidence="2">
    <location>
        <begin position="160"/>
        <end position="178"/>
    </location>
</feature>
<dbReference type="EMBL" id="JADBGQ010000008">
    <property type="protein sequence ID" value="KAG5385639.1"/>
    <property type="molecule type" value="Genomic_DNA"/>
</dbReference>
<gene>
    <name evidence="3" type="primary">A09p053640.1_BraROA</name>
    <name evidence="3" type="ORF">IGI04_037109</name>
</gene>
<dbReference type="PANTHER" id="PTHR35094">
    <property type="entry name" value="LEUCINE-RICH REPEAT EXTENSIN-LIKE PROTEIN 2"/>
    <property type="match status" value="1"/>
</dbReference>
<evidence type="ECO:0000313" key="4">
    <source>
        <dbReference type="Proteomes" id="UP000823674"/>
    </source>
</evidence>
<reference evidence="3 4" key="1">
    <citation type="submission" date="2021-03" db="EMBL/GenBank/DDBJ databases">
        <authorList>
            <person name="King G.J."/>
            <person name="Bancroft I."/>
            <person name="Baten A."/>
            <person name="Bloomfield J."/>
            <person name="Borpatragohain P."/>
            <person name="He Z."/>
            <person name="Irish N."/>
            <person name="Irwin J."/>
            <person name="Liu K."/>
            <person name="Mauleon R.P."/>
            <person name="Moore J."/>
            <person name="Morris R."/>
            <person name="Ostergaard L."/>
            <person name="Wang B."/>
            <person name="Wells R."/>
        </authorList>
    </citation>
    <scope>NUCLEOTIDE SEQUENCE [LARGE SCALE GENOMIC DNA]</scope>
    <source>
        <strain evidence="3">R-o-18</strain>
        <tissue evidence="3">Leaf</tissue>
    </source>
</reference>
<name>A0ABQ7LGE2_BRACM</name>
<accession>A0ABQ7LGE2</accession>
<sequence length="294" mass="31208">MPGSYHRRGSDVSVIIFTVMITLLTCPVIINASSSSEAANTRKLDEVDPIKCSPSCVQNPPPPSPPPPSPPPPACPPPPALPPPPKKVSPNCPPPPPANFLYITGPPGNLYPVDEQFGAAAGKGFTVVKLSGLIGFGLMGTIRSSRKVKKNMNTNDRGLTLLRLVFIFSLLYFPYLAISETPCPYPCYPPPIGGGSSTTQPPPYPPPAFNYPYPAGNLPNYPSPPYIGGGGSGSFHGPPPPDAILPYFPYYFRKPPHQTEQTSSSPLVAVSGKLTVRIIAMGNLVVVGLLCNIW</sequence>
<keyword evidence="2" id="KW-0812">Transmembrane</keyword>
<dbReference type="PANTHER" id="PTHR35094:SF1">
    <property type="entry name" value="PROTEIN, PUTATIVE-RELATED"/>
    <property type="match status" value="1"/>
</dbReference>
<organism evidence="3 4">
    <name type="scientific">Brassica rapa subsp. trilocularis</name>
    <dbReference type="NCBI Taxonomy" id="1813537"/>
    <lineage>
        <taxon>Eukaryota</taxon>
        <taxon>Viridiplantae</taxon>
        <taxon>Streptophyta</taxon>
        <taxon>Embryophyta</taxon>
        <taxon>Tracheophyta</taxon>
        <taxon>Spermatophyta</taxon>
        <taxon>Magnoliopsida</taxon>
        <taxon>eudicotyledons</taxon>
        <taxon>Gunneridae</taxon>
        <taxon>Pentapetalae</taxon>
        <taxon>rosids</taxon>
        <taxon>malvids</taxon>
        <taxon>Brassicales</taxon>
        <taxon>Brassicaceae</taxon>
        <taxon>Brassiceae</taxon>
        <taxon>Brassica</taxon>
    </lineage>
</organism>
<dbReference type="Proteomes" id="UP000823674">
    <property type="component" value="Chromosome A09"/>
</dbReference>
<feature type="transmembrane region" description="Helical" evidence="2">
    <location>
        <begin position="117"/>
        <end position="139"/>
    </location>
</feature>
<feature type="compositionally biased region" description="Pro residues" evidence="1">
    <location>
        <begin position="59"/>
        <end position="74"/>
    </location>
</feature>
<evidence type="ECO:0000256" key="1">
    <source>
        <dbReference type="SAM" id="MobiDB-lite"/>
    </source>
</evidence>
<feature type="region of interest" description="Disordered" evidence="1">
    <location>
        <begin position="53"/>
        <end position="74"/>
    </location>
</feature>
<feature type="transmembrane region" description="Helical" evidence="2">
    <location>
        <begin position="12"/>
        <end position="30"/>
    </location>
</feature>
<protein>
    <submittedName>
        <fullName evidence="3">Uncharacterized protein</fullName>
    </submittedName>
</protein>
<keyword evidence="2" id="KW-0472">Membrane</keyword>
<evidence type="ECO:0000313" key="3">
    <source>
        <dbReference type="EMBL" id="KAG5385639.1"/>
    </source>
</evidence>
<proteinExistence type="predicted"/>